<dbReference type="PANTHER" id="PTHR30024">
    <property type="entry name" value="ALIPHATIC SULFONATES-BINDING PROTEIN-RELATED"/>
    <property type="match status" value="1"/>
</dbReference>
<accession>A0AA96V473</accession>
<keyword evidence="5" id="KW-0472">Membrane</keyword>
<evidence type="ECO:0000256" key="1">
    <source>
        <dbReference type="ARBA" id="ARBA00004308"/>
    </source>
</evidence>
<gene>
    <name evidence="6" type="primary">ssuA</name>
    <name evidence="6" type="ORF">MsAc7_11820</name>
</gene>
<dbReference type="AlphaFoldDB" id="A0AA96V473"/>
<reference evidence="6 7" key="1">
    <citation type="submission" date="2023-07" db="EMBL/GenBank/DDBJ databases">
        <title>Closed genoem sequence of Methanosarcinaceae archaeon Ac7.</title>
        <authorList>
            <person name="Poehlein A."/>
            <person name="Protasov E."/>
            <person name="Platt K."/>
            <person name="Reeh H."/>
            <person name="Daniel R."/>
            <person name="Brune A."/>
        </authorList>
    </citation>
    <scope>NUCLEOTIDE SEQUENCE [LARGE SCALE GENOMIC DNA]</scope>
    <source>
        <strain evidence="6 7">Ac7</strain>
    </source>
</reference>
<dbReference type="Proteomes" id="UP001303587">
    <property type="component" value="Chromosome"/>
</dbReference>
<dbReference type="PROSITE" id="PS51257">
    <property type="entry name" value="PROKAR_LIPOPROTEIN"/>
    <property type="match status" value="1"/>
</dbReference>
<dbReference type="RefSeq" id="WP_338101991.1">
    <property type="nucleotide sequence ID" value="NZ_CP131060.1"/>
</dbReference>
<organism evidence="6 7">
    <name type="scientific">Methanolapillus millepedarum</name>
    <dbReference type="NCBI Taxonomy" id="3028296"/>
    <lineage>
        <taxon>Archaea</taxon>
        <taxon>Methanobacteriati</taxon>
        <taxon>Methanobacteriota</taxon>
        <taxon>Stenosarchaea group</taxon>
        <taxon>Methanomicrobia</taxon>
        <taxon>Methanosarcinales</taxon>
        <taxon>Methanosarcinaceae</taxon>
        <taxon>Methanolapillus</taxon>
    </lineage>
</organism>
<dbReference type="Gene3D" id="3.40.190.10">
    <property type="entry name" value="Periplasmic binding protein-like II"/>
    <property type="match status" value="2"/>
</dbReference>
<dbReference type="GO" id="GO:0012505">
    <property type="term" value="C:endomembrane system"/>
    <property type="evidence" value="ECO:0007669"/>
    <property type="project" value="UniProtKB-SubCell"/>
</dbReference>
<evidence type="ECO:0000256" key="3">
    <source>
        <dbReference type="ARBA" id="ARBA00022475"/>
    </source>
</evidence>
<keyword evidence="3" id="KW-1003">Cell membrane</keyword>
<evidence type="ECO:0000313" key="7">
    <source>
        <dbReference type="Proteomes" id="UP001303587"/>
    </source>
</evidence>
<dbReference type="SUPFAM" id="SSF53850">
    <property type="entry name" value="Periplasmic binding protein-like II"/>
    <property type="match status" value="1"/>
</dbReference>
<dbReference type="GO" id="GO:0042626">
    <property type="term" value="F:ATPase-coupled transmembrane transporter activity"/>
    <property type="evidence" value="ECO:0007669"/>
    <property type="project" value="InterPro"/>
</dbReference>
<dbReference type="GO" id="GO:0016020">
    <property type="term" value="C:membrane"/>
    <property type="evidence" value="ECO:0007669"/>
    <property type="project" value="InterPro"/>
</dbReference>
<dbReference type="InterPro" id="IPR044527">
    <property type="entry name" value="NrtA/CpmA_ABC-bd_dom"/>
</dbReference>
<sequence length="332" mass="35420">MKKVLSVLLIALLAATVALSGCVGNDSGKSTNVTIGYQPSTHQMAYTSAESLGWWTSNLTELNVTAVGNKSFPSGPSEAVALSSNAIQVAYIGAAPVIPAVAQNNADLKIVAAVQINGSSLVVPVNATYNGPQDLVGKKIATFPPGSIQDTLLKAWLLENGVNLSQVEIKGMDGGEAQTALASGSVDAVFLPHPTPSVIEQNGIGKIVYNSGQMEANHACCVIAVSQKFIDEHPDIVKEIVRVHIDATEYTNQNPEQAAEYYAKMTGVSKDVVLASINEWDGQWVSDPHMIEDYVVSYSQSQYEQGLIPRSLTAEDLFDTSFYDEIMAERNA</sequence>
<dbReference type="CDD" id="cd13553">
    <property type="entry name" value="PBP2_NrtA_CpmA_like"/>
    <property type="match status" value="1"/>
</dbReference>
<dbReference type="EMBL" id="CP131060">
    <property type="protein sequence ID" value="WNY25630.1"/>
    <property type="molecule type" value="Genomic_DNA"/>
</dbReference>
<keyword evidence="4" id="KW-0997">Cell inner membrane</keyword>
<dbReference type="GeneID" id="89230288"/>
<dbReference type="InterPro" id="IPR010067">
    <property type="entry name" value="ABC_SsuA_sub-bd"/>
</dbReference>
<dbReference type="Pfam" id="PF13379">
    <property type="entry name" value="NMT1_2"/>
    <property type="match status" value="1"/>
</dbReference>
<dbReference type="NCBIfam" id="TIGR01728">
    <property type="entry name" value="SsuA_fam"/>
    <property type="match status" value="1"/>
</dbReference>
<proteinExistence type="predicted"/>
<evidence type="ECO:0000256" key="5">
    <source>
        <dbReference type="ARBA" id="ARBA00023136"/>
    </source>
</evidence>
<keyword evidence="2" id="KW-0813">Transport</keyword>
<keyword evidence="7" id="KW-1185">Reference proteome</keyword>
<protein>
    <submittedName>
        <fullName evidence="6">Aliphatic sulfonates-binding protein</fullName>
    </submittedName>
</protein>
<evidence type="ECO:0000256" key="2">
    <source>
        <dbReference type="ARBA" id="ARBA00022448"/>
    </source>
</evidence>
<comment type="subcellular location">
    <subcellularLocation>
        <location evidence="1">Endomembrane system</location>
    </subcellularLocation>
</comment>
<evidence type="ECO:0000256" key="4">
    <source>
        <dbReference type="ARBA" id="ARBA00022519"/>
    </source>
</evidence>
<name>A0AA96V473_9EURY</name>
<dbReference type="PANTHER" id="PTHR30024:SF42">
    <property type="entry name" value="ALIPHATIC SULFONATES-BINDING PROTEIN-RELATED"/>
    <property type="match status" value="1"/>
</dbReference>
<evidence type="ECO:0000313" key="6">
    <source>
        <dbReference type="EMBL" id="WNY25630.1"/>
    </source>
</evidence>